<keyword evidence="3" id="KW-1185">Reference proteome</keyword>
<dbReference type="Proteomes" id="UP000054321">
    <property type="component" value="Unassembled WGS sequence"/>
</dbReference>
<dbReference type="AlphaFoldDB" id="A0A0C3H4H0"/>
<dbReference type="STRING" id="913774.A0A0C3H4H0"/>
<dbReference type="HOGENOM" id="CLU_053163_2_0_1"/>
<feature type="domain" description="NAD-dependent epimerase/dehydratase" evidence="1">
    <location>
        <begin position="6"/>
        <end position="195"/>
    </location>
</feature>
<sequence>MSAKRIVFTGGSGKAGQHAVSYLLDKGHEVLNLDLSPSLNPAVHTLKVDLTQSGQVFNGISSHFRLTQPFREPLDQPPDAVIHFAAIARNMIVSDDETFRVNTLAAYNVIEAACKLGVKKIVIASSVTVYGVTFAEGDVDYPSFPVDESVDTNPMDTYALSKLCCETVARGFARKYGVDIYVLRIGAVIAPDEYDEAFAGYLNNPEDWKGHGWSYTDARDLGQMCNLCVAKDGLGFQIFNATNDEVTHHLSTKELLEKLCKSTPITREMGTREAPLTNRKIKELLGFQEEHRWQRYVSSP</sequence>
<evidence type="ECO:0000259" key="1">
    <source>
        <dbReference type="Pfam" id="PF01370"/>
    </source>
</evidence>
<reference evidence="2 3" key="1">
    <citation type="submission" date="2014-04" db="EMBL/GenBank/DDBJ databases">
        <authorList>
            <consortium name="DOE Joint Genome Institute"/>
            <person name="Kuo A."/>
            <person name="Martino E."/>
            <person name="Perotto S."/>
            <person name="Kohler A."/>
            <person name="Nagy L.G."/>
            <person name="Floudas D."/>
            <person name="Copeland A."/>
            <person name="Barry K.W."/>
            <person name="Cichocki N."/>
            <person name="Veneault-Fourrey C."/>
            <person name="LaButti K."/>
            <person name="Lindquist E.A."/>
            <person name="Lipzen A."/>
            <person name="Lundell T."/>
            <person name="Morin E."/>
            <person name="Murat C."/>
            <person name="Sun H."/>
            <person name="Tunlid A."/>
            <person name="Henrissat B."/>
            <person name="Grigoriev I.V."/>
            <person name="Hibbett D.S."/>
            <person name="Martin F."/>
            <person name="Nordberg H.P."/>
            <person name="Cantor M.N."/>
            <person name="Hua S.X."/>
        </authorList>
    </citation>
    <scope>NUCLEOTIDE SEQUENCE [LARGE SCALE GENOMIC DNA]</scope>
    <source>
        <strain evidence="2 3">Zn</strain>
    </source>
</reference>
<dbReference type="InterPro" id="IPR036291">
    <property type="entry name" value="NAD(P)-bd_dom_sf"/>
</dbReference>
<evidence type="ECO:0000313" key="2">
    <source>
        <dbReference type="EMBL" id="KIM97366.1"/>
    </source>
</evidence>
<gene>
    <name evidence="2" type="ORF">OIDMADRAFT_169122</name>
</gene>
<dbReference type="PANTHER" id="PTHR43103">
    <property type="entry name" value="NUCLEOSIDE-DIPHOSPHATE-SUGAR EPIMERASE"/>
    <property type="match status" value="1"/>
</dbReference>
<dbReference type="OrthoDB" id="202470at2759"/>
<accession>A0A0C3H4H0</accession>
<dbReference type="PANTHER" id="PTHR43103:SF6">
    <property type="entry name" value="PUTATIVE-RELATED"/>
    <property type="match status" value="1"/>
</dbReference>
<reference evidence="3" key="2">
    <citation type="submission" date="2015-01" db="EMBL/GenBank/DDBJ databases">
        <title>Evolutionary Origins and Diversification of the Mycorrhizal Mutualists.</title>
        <authorList>
            <consortium name="DOE Joint Genome Institute"/>
            <consortium name="Mycorrhizal Genomics Consortium"/>
            <person name="Kohler A."/>
            <person name="Kuo A."/>
            <person name="Nagy L.G."/>
            <person name="Floudas D."/>
            <person name="Copeland A."/>
            <person name="Barry K.W."/>
            <person name="Cichocki N."/>
            <person name="Veneault-Fourrey C."/>
            <person name="LaButti K."/>
            <person name="Lindquist E.A."/>
            <person name="Lipzen A."/>
            <person name="Lundell T."/>
            <person name="Morin E."/>
            <person name="Murat C."/>
            <person name="Riley R."/>
            <person name="Ohm R."/>
            <person name="Sun H."/>
            <person name="Tunlid A."/>
            <person name="Henrissat B."/>
            <person name="Grigoriev I.V."/>
            <person name="Hibbett D.S."/>
            <person name="Martin F."/>
        </authorList>
    </citation>
    <scope>NUCLEOTIDE SEQUENCE [LARGE SCALE GENOMIC DNA]</scope>
    <source>
        <strain evidence="3">Zn</strain>
    </source>
</reference>
<dbReference type="InterPro" id="IPR001509">
    <property type="entry name" value="Epimerase_deHydtase"/>
</dbReference>
<protein>
    <recommendedName>
        <fullName evidence="1">NAD-dependent epimerase/dehydratase domain-containing protein</fullName>
    </recommendedName>
</protein>
<evidence type="ECO:0000313" key="3">
    <source>
        <dbReference type="Proteomes" id="UP000054321"/>
    </source>
</evidence>
<proteinExistence type="predicted"/>
<organism evidence="2 3">
    <name type="scientific">Oidiodendron maius (strain Zn)</name>
    <dbReference type="NCBI Taxonomy" id="913774"/>
    <lineage>
        <taxon>Eukaryota</taxon>
        <taxon>Fungi</taxon>
        <taxon>Dikarya</taxon>
        <taxon>Ascomycota</taxon>
        <taxon>Pezizomycotina</taxon>
        <taxon>Leotiomycetes</taxon>
        <taxon>Leotiomycetes incertae sedis</taxon>
        <taxon>Myxotrichaceae</taxon>
        <taxon>Oidiodendron</taxon>
    </lineage>
</organism>
<dbReference type="EMBL" id="KN832882">
    <property type="protein sequence ID" value="KIM97366.1"/>
    <property type="molecule type" value="Genomic_DNA"/>
</dbReference>
<dbReference type="Pfam" id="PF01370">
    <property type="entry name" value="Epimerase"/>
    <property type="match status" value="1"/>
</dbReference>
<name>A0A0C3H4H0_OIDMZ</name>
<dbReference type="Gene3D" id="3.40.50.720">
    <property type="entry name" value="NAD(P)-binding Rossmann-like Domain"/>
    <property type="match status" value="1"/>
</dbReference>
<dbReference type="InParanoid" id="A0A0C3H4H0"/>
<dbReference type="SUPFAM" id="SSF51735">
    <property type="entry name" value="NAD(P)-binding Rossmann-fold domains"/>
    <property type="match status" value="1"/>
</dbReference>